<protein>
    <recommendedName>
        <fullName evidence="5">RHS repeat-associated protein</fullName>
    </recommendedName>
</protein>
<gene>
    <name evidence="3" type="ORF">LK996_01925</name>
</gene>
<evidence type="ECO:0008006" key="5">
    <source>
        <dbReference type="Google" id="ProtNLM"/>
    </source>
</evidence>
<keyword evidence="2" id="KW-0732">Signal</keyword>
<feature type="region of interest" description="Disordered" evidence="1">
    <location>
        <begin position="136"/>
        <end position="163"/>
    </location>
</feature>
<sequence length="235" mass="24447">MNFIRKFCQRATALVLAVGMVATTAPANARFVSVDPAPPDAQSGSNFNRYAYAANNPHRYVDPDGRLPIAIPIVMGIGWMLTSGHANAPAPGGATYSTSAGDAFEGFSGALPAGRAVGLGRAITFGVAPVYGNPQVTRSGGKETTHAPTSQRVANENAERNDAGSVHMNQTLTTITGGTITASVRPDVAVVRTDGKVDVTEVLSPRQNASDTVKKYQDALGEMAGSITCVQMDHC</sequence>
<reference evidence="3" key="1">
    <citation type="submission" date="2021-10" db="EMBL/GenBank/DDBJ databases">
        <authorList>
            <person name="Lyu M."/>
            <person name="Wang X."/>
            <person name="Meng X."/>
            <person name="Xu K."/>
        </authorList>
    </citation>
    <scope>NUCLEOTIDE SEQUENCE</scope>
    <source>
        <strain evidence="3">A6</strain>
    </source>
</reference>
<keyword evidence="4" id="KW-1185">Reference proteome</keyword>
<dbReference type="NCBIfam" id="TIGR03696">
    <property type="entry name" value="Rhs_assc_core"/>
    <property type="match status" value="1"/>
</dbReference>
<name>A0ABS8JE10_9GAMM</name>
<accession>A0ABS8JE10</accession>
<evidence type="ECO:0000313" key="4">
    <source>
        <dbReference type="Proteomes" id="UP001165293"/>
    </source>
</evidence>
<evidence type="ECO:0000313" key="3">
    <source>
        <dbReference type="EMBL" id="MCC8361841.1"/>
    </source>
</evidence>
<dbReference type="EMBL" id="JAJGAK010000001">
    <property type="protein sequence ID" value="MCC8361841.1"/>
    <property type="molecule type" value="Genomic_DNA"/>
</dbReference>
<comment type="caution">
    <text evidence="3">The sequence shown here is derived from an EMBL/GenBank/DDBJ whole genome shotgun (WGS) entry which is preliminary data.</text>
</comment>
<dbReference type="Gene3D" id="2.180.10.10">
    <property type="entry name" value="RHS repeat-associated core"/>
    <property type="match status" value="1"/>
</dbReference>
<dbReference type="InterPro" id="IPR022385">
    <property type="entry name" value="Rhs_assc_core"/>
</dbReference>
<organism evidence="3 4">
    <name type="scientific">Noviluteimonas lactosilytica</name>
    <dbReference type="NCBI Taxonomy" id="2888523"/>
    <lineage>
        <taxon>Bacteria</taxon>
        <taxon>Pseudomonadati</taxon>
        <taxon>Pseudomonadota</taxon>
        <taxon>Gammaproteobacteria</taxon>
        <taxon>Lysobacterales</taxon>
        <taxon>Lysobacteraceae</taxon>
        <taxon>Noviluteimonas</taxon>
    </lineage>
</organism>
<proteinExistence type="predicted"/>
<dbReference type="Proteomes" id="UP001165293">
    <property type="component" value="Unassembled WGS sequence"/>
</dbReference>
<evidence type="ECO:0000256" key="1">
    <source>
        <dbReference type="SAM" id="MobiDB-lite"/>
    </source>
</evidence>
<dbReference type="RefSeq" id="WP_230525487.1">
    <property type="nucleotide sequence ID" value="NZ_JAJGAK010000001.1"/>
</dbReference>
<feature type="signal peptide" evidence="2">
    <location>
        <begin position="1"/>
        <end position="29"/>
    </location>
</feature>
<evidence type="ECO:0000256" key="2">
    <source>
        <dbReference type="SAM" id="SignalP"/>
    </source>
</evidence>
<feature type="chain" id="PRO_5047528167" description="RHS repeat-associated protein" evidence="2">
    <location>
        <begin position="30"/>
        <end position="235"/>
    </location>
</feature>